<feature type="region of interest" description="Disordered" evidence="3">
    <location>
        <begin position="408"/>
        <end position="463"/>
    </location>
</feature>
<evidence type="ECO:0000313" key="6">
    <source>
        <dbReference type="Proteomes" id="UP001597287"/>
    </source>
</evidence>
<keyword evidence="2" id="KW-0184">Conjugation</keyword>
<dbReference type="Proteomes" id="UP001597287">
    <property type="component" value="Unassembled WGS sequence"/>
</dbReference>
<evidence type="ECO:0000256" key="2">
    <source>
        <dbReference type="ARBA" id="ARBA00022971"/>
    </source>
</evidence>
<comment type="similarity">
    <text evidence="1">Belongs to the MobA/MobL family.</text>
</comment>
<sequence>MPSLATWFTPSLQVFQRSKGRNAVEAAAYRSCTRLSEEQLGEEYDYRPKTGHVCTELFGVAGLDMGMDDIGTLWNKAERAETRKNSAVARELMVPLPHEWTDEQRLLCVRGLAEMLVSRYGVAVMASIHRPANGQNDHVHILFTTREVDSQMTFGKKTRILDDMKTGEVKNMREEVCRIMNEHAKANGADWYVYAGKFAEVVEGHIPTAHIPVNAPRELREAMEAENLAIVEARPLLKRIMEESKKTAAQMEAALQVAASAATQEHQIVKAEVPQERHSRLPSVPSASPLGEDAQQRKLQLTNSLGLRQAFREVNRTHAKRKEGREVAKKWKEHLRALEADPPGPLVSIMSKLARALGVRDTLAIYEEKVAKARATIEQCRKNDAVLTAYIEDPERRRKYEEWKQWPEHRERVKAHEATLPDAPRPKPVPGPEDHSATPSSSWNGPFTLTPHQTPKIPEPWEW</sequence>
<comment type="caution">
    <text evidence="5">The sequence shown here is derived from an EMBL/GenBank/DDBJ whole genome shotgun (WGS) entry which is preliminary data.</text>
</comment>
<evidence type="ECO:0000256" key="3">
    <source>
        <dbReference type="SAM" id="MobiDB-lite"/>
    </source>
</evidence>
<feature type="region of interest" description="Disordered" evidence="3">
    <location>
        <begin position="272"/>
        <end position="293"/>
    </location>
</feature>
<evidence type="ECO:0000313" key="5">
    <source>
        <dbReference type="EMBL" id="MFD2322527.1"/>
    </source>
</evidence>
<proteinExistence type="inferred from homology"/>
<feature type="compositionally biased region" description="Basic and acidic residues" evidence="3">
    <location>
        <begin position="408"/>
        <end position="419"/>
    </location>
</feature>
<dbReference type="InterPro" id="IPR005053">
    <property type="entry name" value="MobA_MobL"/>
</dbReference>
<accession>A0ABW5F0B5</accession>
<dbReference type="Pfam" id="PF03389">
    <property type="entry name" value="MobA_MobL"/>
    <property type="match status" value="1"/>
</dbReference>
<dbReference type="Gene3D" id="3.30.930.30">
    <property type="match status" value="1"/>
</dbReference>
<feature type="domain" description="MobA/MobL protein" evidence="4">
    <location>
        <begin position="21"/>
        <end position="178"/>
    </location>
</feature>
<reference evidence="6" key="1">
    <citation type="journal article" date="2019" name="Int. J. Syst. Evol. Microbiol.">
        <title>The Global Catalogue of Microorganisms (GCM) 10K type strain sequencing project: providing services to taxonomists for standard genome sequencing and annotation.</title>
        <authorList>
            <consortium name="The Broad Institute Genomics Platform"/>
            <consortium name="The Broad Institute Genome Sequencing Center for Infectious Disease"/>
            <person name="Wu L."/>
            <person name="Ma J."/>
        </authorList>
    </citation>
    <scope>NUCLEOTIDE SEQUENCE [LARGE SCALE GENOMIC DNA]</scope>
    <source>
        <strain evidence="6">CCUG 62793</strain>
    </source>
</reference>
<dbReference type="EMBL" id="JBHUIG010000041">
    <property type="protein sequence ID" value="MFD2322527.1"/>
    <property type="molecule type" value="Genomic_DNA"/>
</dbReference>
<dbReference type="RefSeq" id="WP_380109395.1">
    <property type="nucleotide sequence ID" value="NZ_JBHSIH010000001.1"/>
</dbReference>
<feature type="compositionally biased region" description="Polar residues" evidence="3">
    <location>
        <begin position="437"/>
        <end position="453"/>
    </location>
</feature>
<protein>
    <submittedName>
        <fullName evidence="5">MobA/MobL family protein</fullName>
    </submittedName>
</protein>
<evidence type="ECO:0000259" key="4">
    <source>
        <dbReference type="Pfam" id="PF03389"/>
    </source>
</evidence>
<keyword evidence="6" id="KW-1185">Reference proteome</keyword>
<organism evidence="5 6">
    <name type="scientific">Delftia deserti</name>
    <dbReference type="NCBI Taxonomy" id="1651218"/>
    <lineage>
        <taxon>Bacteria</taxon>
        <taxon>Pseudomonadati</taxon>
        <taxon>Pseudomonadota</taxon>
        <taxon>Betaproteobacteria</taxon>
        <taxon>Burkholderiales</taxon>
        <taxon>Comamonadaceae</taxon>
        <taxon>Delftia</taxon>
    </lineage>
</organism>
<gene>
    <name evidence="5" type="ORF">ACFSPV_28010</name>
</gene>
<evidence type="ECO:0000256" key="1">
    <source>
        <dbReference type="ARBA" id="ARBA00010873"/>
    </source>
</evidence>
<name>A0ABW5F0B5_9BURK</name>